<evidence type="ECO:0000256" key="1">
    <source>
        <dbReference type="SAM" id="Phobius"/>
    </source>
</evidence>
<sequence length="111" mass="12571">MFLLLCVPIVPAEPTRLSRLCSHGGLVLCHSFVILACGAHIIVLRFPSQTCISRCKLCTIYTLYMLYMCEFAKVKDSRHHPLAAVAVCFPRKYSWKILFSSCIFALFCCSF</sequence>
<evidence type="ECO:0000313" key="2">
    <source>
        <dbReference type="EMBL" id="MAA13173.1"/>
    </source>
</evidence>
<accession>A0A224YG37</accession>
<dbReference type="EMBL" id="GFPF01002027">
    <property type="protein sequence ID" value="MAA13173.1"/>
    <property type="molecule type" value="Transcribed_RNA"/>
</dbReference>
<name>A0A224YG37_9ACAR</name>
<keyword evidence="1" id="KW-0812">Transmembrane</keyword>
<reference evidence="2" key="1">
    <citation type="journal article" date="2017" name="Parasit. Vectors">
        <title>Sialotranscriptomics of Rhipicephalus zambeziensis reveals intricate expression profiles of secretory proteins and suggests tight temporal transcriptional regulation during blood-feeding.</title>
        <authorList>
            <person name="de Castro M.H."/>
            <person name="de Klerk D."/>
            <person name="Pienaar R."/>
            <person name="Rees D.J.G."/>
            <person name="Mans B.J."/>
        </authorList>
    </citation>
    <scope>NUCLEOTIDE SEQUENCE</scope>
    <source>
        <tissue evidence="2">Salivary glands</tissue>
    </source>
</reference>
<dbReference type="AlphaFoldDB" id="A0A224YG37"/>
<feature type="transmembrane region" description="Helical" evidence="1">
    <location>
        <begin position="24"/>
        <end position="44"/>
    </location>
</feature>
<keyword evidence="1" id="KW-0472">Membrane</keyword>
<keyword evidence="1" id="KW-1133">Transmembrane helix</keyword>
<organism evidence="2">
    <name type="scientific">Rhipicephalus zambeziensis</name>
    <dbReference type="NCBI Taxonomy" id="60191"/>
    <lineage>
        <taxon>Eukaryota</taxon>
        <taxon>Metazoa</taxon>
        <taxon>Ecdysozoa</taxon>
        <taxon>Arthropoda</taxon>
        <taxon>Chelicerata</taxon>
        <taxon>Arachnida</taxon>
        <taxon>Acari</taxon>
        <taxon>Parasitiformes</taxon>
        <taxon>Ixodida</taxon>
        <taxon>Ixodoidea</taxon>
        <taxon>Ixodidae</taxon>
        <taxon>Rhipicephalinae</taxon>
        <taxon>Rhipicephalus</taxon>
        <taxon>Rhipicephalus</taxon>
    </lineage>
</organism>
<proteinExistence type="predicted"/>
<protein>
    <submittedName>
        <fullName evidence="2">Uncharacterized protein</fullName>
    </submittedName>
</protein>